<dbReference type="RefSeq" id="WP_340517778.1">
    <property type="nucleotide sequence ID" value="NZ_JBBLXS010000221.1"/>
</dbReference>
<dbReference type="InterPro" id="IPR046633">
    <property type="entry name" value="DUF6745"/>
</dbReference>
<protein>
    <submittedName>
        <fullName evidence="2">DUF6745 domain-containing protein</fullName>
    </submittedName>
</protein>
<evidence type="ECO:0000259" key="1">
    <source>
        <dbReference type="Pfam" id="PF20530"/>
    </source>
</evidence>
<dbReference type="EMBL" id="JBBLXS010000221">
    <property type="protein sequence ID" value="MEK0186482.1"/>
    <property type="molecule type" value="Genomic_DNA"/>
</dbReference>
<feature type="domain" description="DUF6745" evidence="1">
    <location>
        <begin position="145"/>
        <end position="327"/>
    </location>
</feature>
<evidence type="ECO:0000313" key="3">
    <source>
        <dbReference type="Proteomes" id="UP001384579"/>
    </source>
</evidence>
<comment type="caution">
    <text evidence="2">The sequence shown here is derived from an EMBL/GenBank/DDBJ whole genome shotgun (WGS) entry which is preliminary data.</text>
</comment>
<gene>
    <name evidence="2" type="ORF">WMG39_16730</name>
</gene>
<sequence length="330" mass="38556">MIKTFTPEQEALIPVYLEKWRKIALSTEPIDREKATEAVRGAYDMMGMIKWPEILFFDSPYAVFRAIEWIEIICYRLVYEELYTEVRGKLSEQRSEKVSHEIHWLDWQFYEQLYGPLLNQLNQLFEPELEPEGIVYSGCGFDFYISVLNCDYDPKEWATIEGLFKECGFMLANEDVCLVCDRPRILSFDNQHRLHAEGGPAIQFADGYSIYSYHGVTLPEKYGKIHPNEWQPQWLLEEENAELKRVLIQGIGYDRIARELAAVELDSWQEYTLLKIDTKVDVEPIYLLKMTCPSTGFIHALRVPPDINSAREAIKWVNWGVDPDDFSVQT</sequence>
<keyword evidence="3" id="KW-1185">Reference proteome</keyword>
<proteinExistence type="predicted"/>
<evidence type="ECO:0000313" key="2">
    <source>
        <dbReference type="EMBL" id="MEK0186482.1"/>
    </source>
</evidence>
<organism evidence="2 3">
    <name type="scientific">Microcoleus anatoxicus PTRS2</name>
    <dbReference type="NCBI Taxonomy" id="2705321"/>
    <lineage>
        <taxon>Bacteria</taxon>
        <taxon>Bacillati</taxon>
        <taxon>Cyanobacteriota</taxon>
        <taxon>Cyanophyceae</taxon>
        <taxon>Oscillatoriophycideae</taxon>
        <taxon>Oscillatoriales</taxon>
        <taxon>Microcoleaceae</taxon>
        <taxon>Microcoleus</taxon>
        <taxon>Microcoleus anatoxicus</taxon>
    </lineage>
</organism>
<accession>A0ABU8YQ35</accession>
<dbReference type="Pfam" id="PF20530">
    <property type="entry name" value="DUF6745"/>
    <property type="match status" value="1"/>
</dbReference>
<dbReference type="Proteomes" id="UP001384579">
    <property type="component" value="Unassembled WGS sequence"/>
</dbReference>
<name>A0ABU8YQ35_9CYAN</name>
<reference evidence="2 3" key="1">
    <citation type="journal article" date="2020" name="Harmful Algae">
        <title>Molecular and morphological characterization of a novel dihydroanatoxin-a producing Microcoleus species (cyanobacteria) from the Russian River, California, USA.</title>
        <authorList>
            <person name="Conklin K.Y."/>
            <person name="Stancheva R."/>
            <person name="Otten T.G."/>
            <person name="Fadness R."/>
            <person name="Boyer G.L."/>
            <person name="Read B."/>
            <person name="Zhang X."/>
            <person name="Sheath R.G."/>
        </authorList>
    </citation>
    <scope>NUCLEOTIDE SEQUENCE [LARGE SCALE GENOMIC DNA]</scope>
    <source>
        <strain evidence="2 3">PTRS2</strain>
    </source>
</reference>